<keyword evidence="2" id="KW-1185">Reference proteome</keyword>
<evidence type="ECO:0000313" key="2">
    <source>
        <dbReference type="Proteomes" id="UP000237000"/>
    </source>
</evidence>
<dbReference type="EMBL" id="JXTC01000042">
    <property type="protein sequence ID" value="PON95896.1"/>
    <property type="molecule type" value="Genomic_DNA"/>
</dbReference>
<dbReference type="Proteomes" id="UP000237000">
    <property type="component" value="Unassembled WGS sequence"/>
</dbReference>
<comment type="caution">
    <text evidence="1">The sequence shown here is derived from an EMBL/GenBank/DDBJ whole genome shotgun (WGS) entry which is preliminary data.</text>
</comment>
<organism evidence="1 2">
    <name type="scientific">Trema orientale</name>
    <name type="common">Charcoal tree</name>
    <name type="synonym">Celtis orientalis</name>
    <dbReference type="NCBI Taxonomy" id="63057"/>
    <lineage>
        <taxon>Eukaryota</taxon>
        <taxon>Viridiplantae</taxon>
        <taxon>Streptophyta</taxon>
        <taxon>Embryophyta</taxon>
        <taxon>Tracheophyta</taxon>
        <taxon>Spermatophyta</taxon>
        <taxon>Magnoliopsida</taxon>
        <taxon>eudicotyledons</taxon>
        <taxon>Gunneridae</taxon>
        <taxon>Pentapetalae</taxon>
        <taxon>rosids</taxon>
        <taxon>fabids</taxon>
        <taxon>Rosales</taxon>
        <taxon>Cannabaceae</taxon>
        <taxon>Trema</taxon>
    </lineage>
</organism>
<evidence type="ECO:0000313" key="1">
    <source>
        <dbReference type="EMBL" id="PON95896.1"/>
    </source>
</evidence>
<reference evidence="2" key="1">
    <citation type="submission" date="2016-06" db="EMBL/GenBank/DDBJ databases">
        <title>Parallel loss of symbiosis genes in relatives of nitrogen-fixing non-legume Parasponia.</title>
        <authorList>
            <person name="Van Velzen R."/>
            <person name="Holmer R."/>
            <person name="Bu F."/>
            <person name="Rutten L."/>
            <person name="Van Zeijl A."/>
            <person name="Liu W."/>
            <person name="Santuari L."/>
            <person name="Cao Q."/>
            <person name="Sharma T."/>
            <person name="Shen D."/>
            <person name="Roswanjaya Y."/>
            <person name="Wardhani T."/>
            <person name="Kalhor M.S."/>
            <person name="Jansen J."/>
            <person name="Van den Hoogen J."/>
            <person name="Gungor B."/>
            <person name="Hartog M."/>
            <person name="Hontelez J."/>
            <person name="Verver J."/>
            <person name="Yang W.-C."/>
            <person name="Schijlen E."/>
            <person name="Repin R."/>
            <person name="Schilthuizen M."/>
            <person name="Schranz E."/>
            <person name="Heidstra R."/>
            <person name="Miyata K."/>
            <person name="Fedorova E."/>
            <person name="Kohlen W."/>
            <person name="Bisseling T."/>
            <person name="Smit S."/>
            <person name="Geurts R."/>
        </authorList>
    </citation>
    <scope>NUCLEOTIDE SEQUENCE [LARGE SCALE GENOMIC DNA]</scope>
    <source>
        <strain evidence="2">cv. RG33-2</strain>
    </source>
</reference>
<sequence>QHWQGRINRQGTNYDTLILDLRDEVEQLKRVIFKYLCFTEENRTPIHELSNLDLVPMHTARIKSAEPGSETVTMYKLNTPHQVYKNQVLNKAFNHNSLHLCV</sequence>
<dbReference type="OrthoDB" id="10294029at2759"/>
<dbReference type="AlphaFoldDB" id="A0A2P5FDR4"/>
<name>A0A2P5FDR4_TREOI</name>
<dbReference type="InParanoid" id="A0A2P5FDR4"/>
<feature type="non-terminal residue" evidence="1">
    <location>
        <position position="1"/>
    </location>
</feature>
<accession>A0A2P5FDR4</accession>
<gene>
    <name evidence="1" type="ORF">TorRG33x02_084190</name>
</gene>
<proteinExistence type="predicted"/>
<protein>
    <submittedName>
        <fullName evidence="1">Uncharacterized protein</fullName>
    </submittedName>
</protein>